<dbReference type="Gene3D" id="3.40.50.300">
    <property type="entry name" value="P-loop containing nucleotide triphosphate hydrolases"/>
    <property type="match status" value="1"/>
</dbReference>
<dbReference type="OrthoDB" id="9763659at2"/>
<gene>
    <name evidence="2" type="ORF">D5R81_11995</name>
</gene>
<dbReference type="Pfam" id="PF13538">
    <property type="entry name" value="UvrD_C_2"/>
    <property type="match status" value="1"/>
</dbReference>
<keyword evidence="3" id="KW-1185">Reference proteome</keyword>
<dbReference type="EMBL" id="QYYH01000070">
    <property type="protein sequence ID" value="RJY13027.1"/>
    <property type="molecule type" value="Genomic_DNA"/>
</dbReference>
<dbReference type="InterPro" id="IPR027417">
    <property type="entry name" value="P-loop_NTPase"/>
</dbReference>
<dbReference type="Proteomes" id="UP000273022">
    <property type="component" value="Unassembled WGS sequence"/>
</dbReference>
<organism evidence="2 3">
    <name type="scientific">Parashewanella spongiae</name>
    <dbReference type="NCBI Taxonomy" id="342950"/>
    <lineage>
        <taxon>Bacteria</taxon>
        <taxon>Pseudomonadati</taxon>
        <taxon>Pseudomonadota</taxon>
        <taxon>Gammaproteobacteria</taxon>
        <taxon>Alteromonadales</taxon>
        <taxon>Shewanellaceae</taxon>
        <taxon>Parashewanella</taxon>
    </lineage>
</organism>
<reference evidence="2 3" key="1">
    <citation type="submission" date="2018-09" db="EMBL/GenBank/DDBJ databases">
        <title>Phylogeny of the Shewanellaceae, and recommendation for two new genera, Pseudoshewanella and Parashewanella.</title>
        <authorList>
            <person name="Wang G."/>
        </authorList>
    </citation>
    <scope>NUCLEOTIDE SEQUENCE [LARGE SCALE GENOMIC DNA]</scope>
    <source>
        <strain evidence="2 3">KCTC 22492</strain>
    </source>
</reference>
<comment type="caution">
    <text evidence="2">The sequence shown here is derived from an EMBL/GenBank/DDBJ whole genome shotgun (WGS) entry which is preliminary data.</text>
</comment>
<name>A0A3A6TD19_9GAMM</name>
<dbReference type="InterPro" id="IPR027785">
    <property type="entry name" value="UvrD-like_helicase_C"/>
</dbReference>
<sequence length="82" mass="9381">MQFNHKLSLINGYCITLHKAQGSQFKRVIVALDKTKMIDRAWLYTAITRAEIELHIVGSQAKLEQAIQSLSTHHQRNTHLAN</sequence>
<dbReference type="AlphaFoldDB" id="A0A3A6TD19"/>
<accession>A0A3A6TD19</accession>
<dbReference type="CDD" id="cd18809">
    <property type="entry name" value="SF1_C_RecD"/>
    <property type="match status" value="1"/>
</dbReference>
<dbReference type="RefSeq" id="WP_121853873.1">
    <property type="nucleotide sequence ID" value="NZ_JAKILH010000061.1"/>
</dbReference>
<evidence type="ECO:0000313" key="3">
    <source>
        <dbReference type="Proteomes" id="UP000273022"/>
    </source>
</evidence>
<evidence type="ECO:0000313" key="2">
    <source>
        <dbReference type="EMBL" id="RJY13027.1"/>
    </source>
</evidence>
<protein>
    <recommendedName>
        <fullName evidence="1">UvrD-like helicase C-terminal domain-containing protein</fullName>
    </recommendedName>
</protein>
<dbReference type="SUPFAM" id="SSF52540">
    <property type="entry name" value="P-loop containing nucleoside triphosphate hydrolases"/>
    <property type="match status" value="1"/>
</dbReference>
<feature type="domain" description="UvrD-like helicase C-terminal" evidence="1">
    <location>
        <begin position="12"/>
        <end position="57"/>
    </location>
</feature>
<evidence type="ECO:0000259" key="1">
    <source>
        <dbReference type="Pfam" id="PF13538"/>
    </source>
</evidence>
<proteinExistence type="predicted"/>